<reference evidence="3" key="1">
    <citation type="journal article" date="2009" name="Science">
        <title>The B73 maize genome: complexity, diversity, and dynamics.</title>
        <authorList>
            <person name="Schnable P.S."/>
            <person name="Ware D."/>
            <person name="Fulton R.S."/>
            <person name="Stein J.C."/>
            <person name="Wei F."/>
            <person name="Pasternak S."/>
            <person name="Liang C."/>
            <person name="Zhang J."/>
            <person name="Fulton L."/>
            <person name="Graves T.A."/>
            <person name="Minx P."/>
            <person name="Reily A.D."/>
            <person name="Courtney L."/>
            <person name="Kruchowski S.S."/>
            <person name="Tomlinson C."/>
            <person name="Strong C."/>
            <person name="Delehaunty K."/>
            <person name="Fronick C."/>
            <person name="Courtney B."/>
            <person name="Rock S.M."/>
            <person name="Belter E."/>
            <person name="Du F."/>
            <person name="Kim K."/>
            <person name="Abbott R.M."/>
            <person name="Cotton M."/>
            <person name="Levy A."/>
            <person name="Marchetto P."/>
            <person name="Ochoa K."/>
            <person name="Jackson S.M."/>
            <person name="Gillam B."/>
            <person name="Chen W."/>
            <person name="Yan L."/>
            <person name="Higginbotham J."/>
            <person name="Cardenas M."/>
            <person name="Waligorski J."/>
            <person name="Applebaum E."/>
            <person name="Phelps L."/>
            <person name="Falcone J."/>
            <person name="Kanchi K."/>
            <person name="Thane T."/>
            <person name="Scimone A."/>
            <person name="Thane N."/>
            <person name="Henke J."/>
            <person name="Wang T."/>
            <person name="Ruppert J."/>
            <person name="Shah N."/>
            <person name="Rotter K."/>
            <person name="Hodges J."/>
            <person name="Ingenthron E."/>
            <person name="Cordes M."/>
            <person name="Kohlberg S."/>
            <person name="Sgro J."/>
            <person name="Delgado B."/>
            <person name="Mead K."/>
            <person name="Chinwalla A."/>
            <person name="Leonard S."/>
            <person name="Crouse K."/>
            <person name="Collura K."/>
            <person name="Kudrna D."/>
            <person name="Currie J."/>
            <person name="He R."/>
            <person name="Angelova A."/>
            <person name="Rajasekar S."/>
            <person name="Mueller T."/>
            <person name="Lomeli R."/>
            <person name="Scara G."/>
            <person name="Ko A."/>
            <person name="Delaney K."/>
            <person name="Wissotski M."/>
            <person name="Lopez G."/>
            <person name="Campos D."/>
            <person name="Braidotti M."/>
            <person name="Ashley E."/>
            <person name="Golser W."/>
            <person name="Kim H."/>
            <person name="Lee S."/>
            <person name="Lin J."/>
            <person name="Dujmic Z."/>
            <person name="Kim W."/>
            <person name="Talag J."/>
            <person name="Zuccolo A."/>
            <person name="Fan C."/>
            <person name="Sebastian A."/>
            <person name="Kramer M."/>
            <person name="Spiegel L."/>
            <person name="Nascimento L."/>
            <person name="Zutavern T."/>
            <person name="Miller B."/>
            <person name="Ambroise C."/>
            <person name="Muller S."/>
            <person name="Spooner W."/>
            <person name="Narechania A."/>
            <person name="Ren L."/>
            <person name="Wei S."/>
            <person name="Kumari S."/>
            <person name="Faga B."/>
            <person name="Levy M.J."/>
            <person name="McMahan L."/>
            <person name="Van Buren P."/>
            <person name="Vaughn M.W."/>
            <person name="Ying K."/>
            <person name="Yeh C.-T."/>
            <person name="Emrich S.J."/>
            <person name="Jia Y."/>
            <person name="Kalyanaraman A."/>
            <person name="Hsia A.-P."/>
            <person name="Barbazuk W.B."/>
            <person name="Baucom R.S."/>
            <person name="Brutnell T.P."/>
            <person name="Carpita N.C."/>
            <person name="Chaparro C."/>
            <person name="Chia J.-M."/>
            <person name="Deragon J.-M."/>
            <person name="Estill J.C."/>
            <person name="Fu Y."/>
            <person name="Jeddeloh J.A."/>
            <person name="Han Y."/>
            <person name="Lee H."/>
            <person name="Li P."/>
            <person name="Lisch D.R."/>
            <person name="Liu S."/>
            <person name="Liu Z."/>
            <person name="Nagel D.H."/>
            <person name="McCann M.C."/>
            <person name="SanMiguel P."/>
            <person name="Myers A.M."/>
            <person name="Nettleton D."/>
            <person name="Nguyen J."/>
            <person name="Penning B.W."/>
            <person name="Ponnala L."/>
            <person name="Schneider K.L."/>
            <person name="Schwartz D.C."/>
            <person name="Sharma A."/>
            <person name="Soderlund C."/>
            <person name="Springer N.M."/>
            <person name="Sun Q."/>
            <person name="Wang H."/>
            <person name="Waterman M."/>
            <person name="Westerman R."/>
            <person name="Wolfgruber T.K."/>
            <person name="Yang L."/>
            <person name="Yu Y."/>
            <person name="Zhang L."/>
            <person name="Zhou S."/>
            <person name="Zhu Q."/>
            <person name="Bennetzen J.L."/>
            <person name="Dawe R.K."/>
            <person name="Jiang J."/>
            <person name="Jiang N."/>
            <person name="Presting G.G."/>
            <person name="Wessler S.R."/>
            <person name="Aluru S."/>
            <person name="Martienssen R.A."/>
            <person name="Clifton S.W."/>
            <person name="McCombie W.R."/>
            <person name="Wing R.A."/>
            <person name="Wilson R.K."/>
        </authorList>
    </citation>
    <scope>NUCLEOTIDE SEQUENCE [LARGE SCALE GENOMIC DNA]</scope>
    <source>
        <strain evidence="3">cv. B73</strain>
    </source>
</reference>
<sequence>MAVDLLCPLAVPSLLPKPAPSPTTSPWPSSSSALPPSFFFPLVQQQEAPARGLGVQLRCAAVPIQNSGPGSPPHCVIHRICAAPTSTPFTSERTPCFAWRRQAARRSSMS</sequence>
<dbReference type="Proteomes" id="UP000007305">
    <property type="component" value="Chromosome 6"/>
</dbReference>
<dbReference type="InParanoid" id="A0A804PT08"/>
<dbReference type="EnsemblPlants" id="Zm00001eb269530_T001">
    <property type="protein sequence ID" value="Zm00001eb269530_P001"/>
    <property type="gene ID" value="Zm00001eb269530"/>
</dbReference>
<name>A0A804PT08_MAIZE</name>
<protein>
    <submittedName>
        <fullName evidence="2">Uncharacterized protein</fullName>
    </submittedName>
</protein>
<feature type="region of interest" description="Disordered" evidence="1">
    <location>
        <begin position="12"/>
        <end position="32"/>
    </location>
</feature>
<accession>A0A804PT08</accession>
<reference evidence="2" key="2">
    <citation type="submission" date="2019-07" db="EMBL/GenBank/DDBJ databases">
        <authorList>
            <person name="Seetharam A."/>
            <person name="Woodhouse M."/>
            <person name="Cannon E."/>
        </authorList>
    </citation>
    <scope>NUCLEOTIDE SEQUENCE [LARGE SCALE GENOMIC DNA]</scope>
    <source>
        <strain evidence="2">cv. B73</strain>
    </source>
</reference>
<evidence type="ECO:0000313" key="3">
    <source>
        <dbReference type="Proteomes" id="UP000007305"/>
    </source>
</evidence>
<keyword evidence="3" id="KW-1185">Reference proteome</keyword>
<dbReference type="Gramene" id="Zm00001eb269530_T001">
    <property type="protein sequence ID" value="Zm00001eb269530_P001"/>
    <property type="gene ID" value="Zm00001eb269530"/>
</dbReference>
<reference evidence="2" key="3">
    <citation type="submission" date="2021-05" db="UniProtKB">
        <authorList>
            <consortium name="EnsemblPlants"/>
        </authorList>
    </citation>
    <scope>IDENTIFICATION</scope>
    <source>
        <strain evidence="2">cv. B73</strain>
    </source>
</reference>
<evidence type="ECO:0000313" key="2">
    <source>
        <dbReference type="EnsemblPlants" id="Zm00001eb269530_P001"/>
    </source>
</evidence>
<feature type="compositionally biased region" description="Pro residues" evidence="1">
    <location>
        <begin position="15"/>
        <end position="25"/>
    </location>
</feature>
<evidence type="ECO:0000256" key="1">
    <source>
        <dbReference type="SAM" id="MobiDB-lite"/>
    </source>
</evidence>
<proteinExistence type="predicted"/>
<organism evidence="2 3">
    <name type="scientific">Zea mays</name>
    <name type="common">Maize</name>
    <dbReference type="NCBI Taxonomy" id="4577"/>
    <lineage>
        <taxon>Eukaryota</taxon>
        <taxon>Viridiplantae</taxon>
        <taxon>Streptophyta</taxon>
        <taxon>Embryophyta</taxon>
        <taxon>Tracheophyta</taxon>
        <taxon>Spermatophyta</taxon>
        <taxon>Magnoliopsida</taxon>
        <taxon>Liliopsida</taxon>
        <taxon>Poales</taxon>
        <taxon>Poaceae</taxon>
        <taxon>PACMAD clade</taxon>
        <taxon>Panicoideae</taxon>
        <taxon>Andropogonodae</taxon>
        <taxon>Andropogoneae</taxon>
        <taxon>Tripsacinae</taxon>
        <taxon>Zea</taxon>
    </lineage>
</organism>
<dbReference type="AlphaFoldDB" id="A0A804PT08"/>